<reference evidence="2" key="1">
    <citation type="submission" date="2024-02" db="EMBL/GenBank/DDBJ databases">
        <authorList>
            <consortium name="ELIXIR-Norway"/>
            <consortium name="Elixir Norway"/>
        </authorList>
    </citation>
    <scope>NUCLEOTIDE SEQUENCE</scope>
</reference>
<evidence type="ECO:0000313" key="2">
    <source>
        <dbReference type="EMBL" id="CAK9267185.1"/>
    </source>
</evidence>
<dbReference type="EMBL" id="OZ020114">
    <property type="protein sequence ID" value="CAK9267185.1"/>
    <property type="molecule type" value="Genomic_DNA"/>
</dbReference>
<evidence type="ECO:0000313" key="3">
    <source>
        <dbReference type="Proteomes" id="UP001497444"/>
    </source>
</evidence>
<name>A0ABP0WJX8_9BRYO</name>
<proteinExistence type="predicted"/>
<feature type="compositionally biased region" description="Low complexity" evidence="1">
    <location>
        <begin position="70"/>
        <end position="81"/>
    </location>
</feature>
<gene>
    <name evidence="2" type="ORF">CSSPJE1EN1_LOCUS12663</name>
</gene>
<dbReference type="Proteomes" id="UP001497444">
    <property type="component" value="Chromosome 19"/>
</dbReference>
<accession>A0ABP0WJX8</accession>
<evidence type="ECO:0000256" key="1">
    <source>
        <dbReference type="SAM" id="MobiDB-lite"/>
    </source>
</evidence>
<sequence length="88" mass="9198">MERNEIDLVSLLRGSDVAAVVEANCACVGAVSARESGRTSLSRSLSPSSLRDSFLAQREAGERRADTALSPASAPVPCPVSTYCSRQG</sequence>
<keyword evidence="3" id="KW-1185">Reference proteome</keyword>
<protein>
    <submittedName>
        <fullName evidence="2">Uncharacterized protein</fullName>
    </submittedName>
</protein>
<organism evidence="2 3">
    <name type="scientific">Sphagnum jensenii</name>
    <dbReference type="NCBI Taxonomy" id="128206"/>
    <lineage>
        <taxon>Eukaryota</taxon>
        <taxon>Viridiplantae</taxon>
        <taxon>Streptophyta</taxon>
        <taxon>Embryophyta</taxon>
        <taxon>Bryophyta</taxon>
        <taxon>Sphagnophytina</taxon>
        <taxon>Sphagnopsida</taxon>
        <taxon>Sphagnales</taxon>
        <taxon>Sphagnaceae</taxon>
        <taxon>Sphagnum</taxon>
    </lineage>
</organism>
<feature type="region of interest" description="Disordered" evidence="1">
    <location>
        <begin position="59"/>
        <end position="88"/>
    </location>
</feature>